<dbReference type="Proteomes" id="UP000619457">
    <property type="component" value="Unassembled WGS sequence"/>
</dbReference>
<sequence>MIGILKLPGNIKKSNIFMIQINKRNTCVACGNSKNNSVFTAVERMFEMGHEFDYLECSKCSSLQIISPPADLSKYYVPEYYTFQRLNNSGFLRNVFKKVRWQFYKWRIYRASYPAYLRWLYKLEASEDDAIADIGCGNGQLVY</sequence>
<dbReference type="EMBL" id="BMWX01000001">
    <property type="protein sequence ID" value="GGZ13039.1"/>
    <property type="molecule type" value="Genomic_DNA"/>
</dbReference>
<organism evidence="1 2">
    <name type="scientific">Echinicola pacifica</name>
    <dbReference type="NCBI Taxonomy" id="346377"/>
    <lineage>
        <taxon>Bacteria</taxon>
        <taxon>Pseudomonadati</taxon>
        <taxon>Bacteroidota</taxon>
        <taxon>Cytophagia</taxon>
        <taxon>Cytophagales</taxon>
        <taxon>Cyclobacteriaceae</taxon>
        <taxon>Echinicola</taxon>
    </lineage>
</organism>
<reference evidence="1" key="1">
    <citation type="journal article" date="2014" name="Int. J. Syst. Evol. Microbiol.">
        <title>Complete genome sequence of Corynebacterium casei LMG S-19264T (=DSM 44701T), isolated from a smear-ripened cheese.</title>
        <authorList>
            <consortium name="US DOE Joint Genome Institute (JGI-PGF)"/>
            <person name="Walter F."/>
            <person name="Albersmeier A."/>
            <person name="Kalinowski J."/>
            <person name="Ruckert C."/>
        </authorList>
    </citation>
    <scope>NUCLEOTIDE SEQUENCE</scope>
    <source>
        <strain evidence="1">KCTC 12368</strain>
    </source>
</reference>
<dbReference type="SUPFAM" id="SSF53335">
    <property type="entry name" value="S-adenosyl-L-methionine-dependent methyltransferases"/>
    <property type="match status" value="1"/>
</dbReference>
<evidence type="ECO:0000313" key="1">
    <source>
        <dbReference type="EMBL" id="GGZ13039.1"/>
    </source>
</evidence>
<protein>
    <recommendedName>
        <fullName evidence="3">Methyltransferase domain-containing protein</fullName>
    </recommendedName>
</protein>
<dbReference type="AlphaFoldDB" id="A0A918PLL1"/>
<name>A0A918PLL1_9BACT</name>
<evidence type="ECO:0008006" key="3">
    <source>
        <dbReference type="Google" id="ProtNLM"/>
    </source>
</evidence>
<proteinExistence type="predicted"/>
<keyword evidence="2" id="KW-1185">Reference proteome</keyword>
<evidence type="ECO:0000313" key="2">
    <source>
        <dbReference type="Proteomes" id="UP000619457"/>
    </source>
</evidence>
<gene>
    <name evidence="1" type="ORF">GCM10007049_00990</name>
</gene>
<accession>A0A918PLL1</accession>
<reference evidence="1" key="2">
    <citation type="submission" date="2020-09" db="EMBL/GenBank/DDBJ databases">
        <authorList>
            <person name="Sun Q."/>
            <person name="Kim S."/>
        </authorList>
    </citation>
    <scope>NUCLEOTIDE SEQUENCE</scope>
    <source>
        <strain evidence="1">KCTC 12368</strain>
    </source>
</reference>
<dbReference type="InterPro" id="IPR029063">
    <property type="entry name" value="SAM-dependent_MTases_sf"/>
</dbReference>
<comment type="caution">
    <text evidence="1">The sequence shown here is derived from an EMBL/GenBank/DDBJ whole genome shotgun (WGS) entry which is preliminary data.</text>
</comment>